<dbReference type="GO" id="GO:0003700">
    <property type="term" value="F:DNA-binding transcription factor activity"/>
    <property type="evidence" value="ECO:0007669"/>
    <property type="project" value="TreeGrafter"/>
</dbReference>
<keyword evidence="4" id="KW-0804">Transcription</keyword>
<proteinExistence type="predicted"/>
<protein>
    <submittedName>
        <fullName evidence="6">DNA-binding LacI/PurR family transcriptional regulator</fullName>
    </submittedName>
</protein>
<dbReference type="GO" id="GO:0000976">
    <property type="term" value="F:transcription cis-regulatory region binding"/>
    <property type="evidence" value="ECO:0007669"/>
    <property type="project" value="TreeGrafter"/>
</dbReference>
<reference evidence="6 7" key="1">
    <citation type="submission" date="2020-08" db="EMBL/GenBank/DDBJ databases">
        <title>Genomic Encyclopedia of Type Strains, Phase III (KMG-III): the genomes of soil and plant-associated and newly described type strains.</title>
        <authorList>
            <person name="Whitman W."/>
        </authorList>
    </citation>
    <scope>NUCLEOTIDE SEQUENCE [LARGE SCALE GENOMIC DNA]</scope>
    <source>
        <strain evidence="6 7">CECT 8960</strain>
    </source>
</reference>
<sequence>MKASERPKKRPTQADVARLASVSPAVVSAVVNGRDGSNGVRVGDRTAARVEEAIRQLGYVPNVAARSLARGRNGIIGVFTYEALFPMQAMSYYHPFLVGVEEAVEELDCHLLLFTGSHTDDRRRSIYKNGTNSLQVADGSVLIGQSEDRDELAALVRDGYPAVFIGRRELPGAEVSYAAADYGTATRQLVERISGLGHRGIARLRGGSNHESILDRDAGFAAARELLGDRVDTTEVFVPPRAESIAAVVPGLVEQGYTCIVTDDRERAGDVCAAATALGLSVPADLSVAALSEYSYVDNAVERWDITTITTPGREMGAAAVRLLADLLDNPADRSPRRVVIDCGFHAGATLTAPQGA</sequence>
<accession>A0A7W7QEW0</accession>
<dbReference type="Pfam" id="PF13377">
    <property type="entry name" value="Peripla_BP_3"/>
    <property type="match status" value="1"/>
</dbReference>
<dbReference type="CDD" id="cd01392">
    <property type="entry name" value="HTH_LacI"/>
    <property type="match status" value="1"/>
</dbReference>
<evidence type="ECO:0000313" key="6">
    <source>
        <dbReference type="EMBL" id="MBB4912234.1"/>
    </source>
</evidence>
<dbReference type="RefSeq" id="WP_184816240.1">
    <property type="nucleotide sequence ID" value="NZ_JACHJQ010000012.1"/>
</dbReference>
<dbReference type="PANTHER" id="PTHR30146">
    <property type="entry name" value="LACI-RELATED TRANSCRIPTIONAL REPRESSOR"/>
    <property type="match status" value="1"/>
</dbReference>
<dbReference type="Gene3D" id="3.40.50.2300">
    <property type="match status" value="2"/>
</dbReference>
<dbReference type="InterPro" id="IPR000843">
    <property type="entry name" value="HTH_LacI"/>
</dbReference>
<evidence type="ECO:0000256" key="4">
    <source>
        <dbReference type="ARBA" id="ARBA00023163"/>
    </source>
</evidence>
<keyword evidence="7" id="KW-1185">Reference proteome</keyword>
<dbReference type="SUPFAM" id="SSF47413">
    <property type="entry name" value="lambda repressor-like DNA-binding domains"/>
    <property type="match status" value="1"/>
</dbReference>
<dbReference type="CDD" id="cd06267">
    <property type="entry name" value="PBP1_LacI_sugar_binding-like"/>
    <property type="match status" value="1"/>
</dbReference>
<dbReference type="AlphaFoldDB" id="A0A7W7QEW0"/>
<dbReference type="Gene3D" id="1.10.260.40">
    <property type="entry name" value="lambda repressor-like DNA-binding domains"/>
    <property type="match status" value="1"/>
</dbReference>
<evidence type="ECO:0000313" key="7">
    <source>
        <dbReference type="Proteomes" id="UP000520767"/>
    </source>
</evidence>
<keyword evidence="3 6" id="KW-0238">DNA-binding</keyword>
<dbReference type="SUPFAM" id="SSF53822">
    <property type="entry name" value="Periplasmic binding protein-like I"/>
    <property type="match status" value="1"/>
</dbReference>
<comment type="caution">
    <text evidence="6">The sequence shown here is derived from an EMBL/GenBank/DDBJ whole genome shotgun (WGS) entry which is preliminary data.</text>
</comment>
<evidence type="ECO:0000256" key="1">
    <source>
        <dbReference type="ARBA" id="ARBA00022491"/>
    </source>
</evidence>
<dbReference type="InterPro" id="IPR046335">
    <property type="entry name" value="LacI/GalR-like_sensor"/>
</dbReference>
<dbReference type="Proteomes" id="UP000520767">
    <property type="component" value="Unassembled WGS sequence"/>
</dbReference>
<feature type="domain" description="HTH lacI-type" evidence="5">
    <location>
        <begin position="11"/>
        <end position="70"/>
    </location>
</feature>
<evidence type="ECO:0000256" key="2">
    <source>
        <dbReference type="ARBA" id="ARBA00023015"/>
    </source>
</evidence>
<dbReference type="EMBL" id="JACHJQ010000012">
    <property type="protein sequence ID" value="MBB4912234.1"/>
    <property type="molecule type" value="Genomic_DNA"/>
</dbReference>
<organism evidence="6 7">
    <name type="scientific">Actinophytocola algeriensis</name>
    <dbReference type="NCBI Taxonomy" id="1768010"/>
    <lineage>
        <taxon>Bacteria</taxon>
        <taxon>Bacillati</taxon>
        <taxon>Actinomycetota</taxon>
        <taxon>Actinomycetes</taxon>
        <taxon>Pseudonocardiales</taxon>
        <taxon>Pseudonocardiaceae</taxon>
    </lineage>
</organism>
<dbReference type="InterPro" id="IPR028082">
    <property type="entry name" value="Peripla_BP_I"/>
</dbReference>
<dbReference type="PROSITE" id="PS50932">
    <property type="entry name" value="HTH_LACI_2"/>
    <property type="match status" value="1"/>
</dbReference>
<evidence type="ECO:0000256" key="3">
    <source>
        <dbReference type="ARBA" id="ARBA00023125"/>
    </source>
</evidence>
<gene>
    <name evidence="6" type="ORF">FHR82_008505</name>
</gene>
<dbReference type="InterPro" id="IPR010982">
    <property type="entry name" value="Lambda_DNA-bd_dom_sf"/>
</dbReference>
<dbReference type="SMART" id="SM00354">
    <property type="entry name" value="HTH_LACI"/>
    <property type="match status" value="1"/>
</dbReference>
<name>A0A7W7QEW0_9PSEU</name>
<keyword evidence="1" id="KW-0678">Repressor</keyword>
<dbReference type="PANTHER" id="PTHR30146:SF148">
    <property type="entry name" value="HTH-TYPE TRANSCRIPTIONAL REPRESSOR PURR-RELATED"/>
    <property type="match status" value="1"/>
</dbReference>
<evidence type="ECO:0000259" key="5">
    <source>
        <dbReference type="PROSITE" id="PS50932"/>
    </source>
</evidence>
<dbReference type="Pfam" id="PF00356">
    <property type="entry name" value="LacI"/>
    <property type="match status" value="1"/>
</dbReference>
<keyword evidence="2" id="KW-0805">Transcription regulation</keyword>